<keyword evidence="2" id="KW-0285">Flavoprotein</keyword>
<evidence type="ECO:0000259" key="5">
    <source>
        <dbReference type="Pfam" id="PF02441"/>
    </source>
</evidence>
<evidence type="ECO:0000313" key="6">
    <source>
        <dbReference type="EMBL" id="TSA86914.1"/>
    </source>
</evidence>
<evidence type="ECO:0000256" key="4">
    <source>
        <dbReference type="ARBA" id="ARBA00022679"/>
    </source>
</evidence>
<dbReference type="EMBL" id="VKGC01000001">
    <property type="protein sequence ID" value="TSA86914.1"/>
    <property type="molecule type" value="Genomic_DNA"/>
</dbReference>
<feature type="domain" description="Flavoprotein" evidence="5">
    <location>
        <begin position="1"/>
        <end position="174"/>
    </location>
</feature>
<keyword evidence="3" id="KW-0288">FMN</keyword>
<evidence type="ECO:0000256" key="2">
    <source>
        <dbReference type="ARBA" id="ARBA00022630"/>
    </source>
</evidence>
<evidence type="ECO:0000256" key="3">
    <source>
        <dbReference type="ARBA" id="ARBA00022643"/>
    </source>
</evidence>
<dbReference type="OrthoDB" id="9781577at2"/>
<keyword evidence="4 6" id="KW-0808">Transferase</keyword>
<reference evidence="7" key="2">
    <citation type="submission" date="2019-07" db="EMBL/GenBank/DDBJ databases">
        <title>Helicobacter labacensis sp. nov., Helicobacter mehlei sp. nov. and Helicobacter vulpis sp. nov., isolated from gastric mucosa of red fox (Vulpis vulpis).</title>
        <authorList>
            <person name="Papic B."/>
        </authorList>
    </citation>
    <scope>NUCLEOTIDE SEQUENCE [LARGE SCALE GENOMIC DNA]</scope>
    <source>
        <strain evidence="7">L8b</strain>
    </source>
</reference>
<dbReference type="InterPro" id="IPR003382">
    <property type="entry name" value="Flavoprotein"/>
</dbReference>
<sequence length="186" mass="20302">MKLAVGISGASGVELALRFMENLPACIEVFVILSPHAKQVARQEMGLDLKQALLDLPRVPRIFQHHQIDAPLASGSFGLHALAIIPASLNIIAKIAHGICDDLLSRCAAVVLKEQQKLLLAPRELPLNSIALNNLLILAKERAIIAPPMLTYYTKPKDLKSMELFLVGKWLDALGIANDLYSRWGG</sequence>
<name>A0A553V3G3_9HELI</name>
<dbReference type="AlphaFoldDB" id="A0A553V3G3"/>
<dbReference type="NCBIfam" id="TIGR00421">
    <property type="entry name" value="ubiX_pad"/>
    <property type="match status" value="1"/>
</dbReference>
<dbReference type="Proteomes" id="UP000319322">
    <property type="component" value="Unassembled WGS sequence"/>
</dbReference>
<dbReference type="SUPFAM" id="SSF52507">
    <property type="entry name" value="Homo-oligomeric flavin-containing Cys decarboxylases, HFCD"/>
    <property type="match status" value="1"/>
</dbReference>
<dbReference type="Pfam" id="PF02441">
    <property type="entry name" value="Flavoprotein"/>
    <property type="match status" value="1"/>
</dbReference>
<dbReference type="InterPro" id="IPR036551">
    <property type="entry name" value="Flavin_trans-like"/>
</dbReference>
<evidence type="ECO:0000256" key="1">
    <source>
        <dbReference type="ARBA" id="ARBA00022602"/>
    </source>
</evidence>
<dbReference type="EC" id="2.5.1.129" evidence="6"/>
<dbReference type="RefSeq" id="WP_120948161.1">
    <property type="nucleotide sequence ID" value="NZ_QXQP01000010.1"/>
</dbReference>
<gene>
    <name evidence="6" type="ORF">FNE76_00100</name>
</gene>
<keyword evidence="1" id="KW-0637">Prenyltransferase</keyword>
<reference evidence="6 7" key="1">
    <citation type="submission" date="2019-07" db="EMBL/GenBank/DDBJ databases">
        <title>Helicobacter labacensis sp. nov., Helicobacter mehlei sp. nov. and Helicobacter vulpis sp. nov., isolated from gastric mucosa of red fox (Vulpis vulpis).</title>
        <authorList>
            <person name="Kusar D."/>
            <person name="Gruntar I."/>
            <person name="Pate M."/>
            <person name="Zajc U."/>
            <person name="Ocepek M."/>
        </authorList>
    </citation>
    <scope>NUCLEOTIDE SEQUENCE [LARGE SCALE GENOMIC DNA]</scope>
    <source>
        <strain evidence="6 7">L8b</strain>
    </source>
</reference>
<protein>
    <submittedName>
        <fullName evidence="6">UbiX family flavin prenyltransferase</fullName>
        <ecNumber evidence="6">2.5.1.129</ecNumber>
    </submittedName>
</protein>
<reference evidence="6 7" key="3">
    <citation type="submission" date="2019-07" db="EMBL/GenBank/DDBJ databases">
        <authorList>
            <person name="Papic B."/>
        </authorList>
    </citation>
    <scope>NUCLEOTIDE SEQUENCE [LARGE SCALE GENOMIC DNA]</scope>
    <source>
        <strain evidence="6 7">L8b</strain>
    </source>
</reference>
<dbReference type="GO" id="GO:0106141">
    <property type="term" value="F:flavin prenyltransferase activity"/>
    <property type="evidence" value="ECO:0007669"/>
    <property type="project" value="UniProtKB-EC"/>
</dbReference>
<comment type="caution">
    <text evidence="6">The sequence shown here is derived from an EMBL/GenBank/DDBJ whole genome shotgun (WGS) entry which is preliminary data.</text>
</comment>
<organism evidence="6 7">
    <name type="scientific">Helicobacter mehlei</name>
    <dbReference type="NCBI Taxonomy" id="2316080"/>
    <lineage>
        <taxon>Bacteria</taxon>
        <taxon>Pseudomonadati</taxon>
        <taxon>Campylobacterota</taxon>
        <taxon>Epsilonproteobacteria</taxon>
        <taxon>Campylobacterales</taxon>
        <taxon>Helicobacteraceae</taxon>
        <taxon>Helicobacter</taxon>
    </lineage>
</organism>
<proteinExistence type="predicted"/>
<dbReference type="InterPro" id="IPR004507">
    <property type="entry name" value="UbiX-like"/>
</dbReference>
<dbReference type="Gene3D" id="3.40.50.1950">
    <property type="entry name" value="Flavin prenyltransferase-like"/>
    <property type="match status" value="1"/>
</dbReference>
<keyword evidence="7" id="KW-1185">Reference proteome</keyword>
<accession>A0A553V3G3</accession>
<dbReference type="NCBIfam" id="NF004685">
    <property type="entry name" value="PRK06029.1"/>
    <property type="match status" value="1"/>
</dbReference>
<evidence type="ECO:0000313" key="7">
    <source>
        <dbReference type="Proteomes" id="UP000319322"/>
    </source>
</evidence>